<dbReference type="AlphaFoldDB" id="A0A4R3TE03"/>
<feature type="transmembrane region" description="Helical" evidence="1">
    <location>
        <begin position="225"/>
        <end position="249"/>
    </location>
</feature>
<keyword evidence="1" id="KW-0472">Membrane</keyword>
<keyword evidence="3" id="KW-1185">Reference proteome</keyword>
<feature type="transmembrane region" description="Helical" evidence="1">
    <location>
        <begin position="114"/>
        <end position="137"/>
    </location>
</feature>
<sequence>MMTSNTVKENSMITKKDLNKVALRSLSMEWSWNYERQANLPYCYALIPIINKLYKTDEERAEAMKRHLEFFNTTPHLSTLLLGISTAMEEQNATEENFDTSSINNIKIALMGPLAGIGDSFIWGTLRIIATGIGISLARQGNILGPILFLLVFNIPAQGLRFFLMNAGYKLGAEFLTKIEKSGLMESLTYGAAVLGLMVIGGMTAENVSINIPIAIGSGDEATTIGDICNGIMPGLLPLAFTFVVFFLLRKNFKTTTILLLMAVLGLAGAFFGFLG</sequence>
<protein>
    <submittedName>
        <fullName evidence="2">Fructoselysine and glucoselysine-specific PTS system IID component</fullName>
    </submittedName>
</protein>
<dbReference type="RefSeq" id="WP_020990866.1">
    <property type="nucleotide sequence ID" value="NZ_DBGDHU010000026.1"/>
</dbReference>
<evidence type="ECO:0000256" key="1">
    <source>
        <dbReference type="SAM" id="Phobius"/>
    </source>
</evidence>
<dbReference type="PANTHER" id="PTHR32502:SF23">
    <property type="entry name" value="TRANSPORT PROTEIN, PTS SYSTEM"/>
    <property type="match status" value="1"/>
</dbReference>
<name>A0A4R3TE03_9FIRM</name>
<evidence type="ECO:0000313" key="2">
    <source>
        <dbReference type="EMBL" id="TCU60223.1"/>
    </source>
</evidence>
<organism evidence="2 3">
    <name type="scientific">Longicatena caecimuris</name>
    <dbReference type="NCBI Taxonomy" id="1796635"/>
    <lineage>
        <taxon>Bacteria</taxon>
        <taxon>Bacillati</taxon>
        <taxon>Bacillota</taxon>
        <taxon>Erysipelotrichia</taxon>
        <taxon>Erysipelotrichales</taxon>
        <taxon>Erysipelotrichaceae</taxon>
        <taxon>Longicatena</taxon>
    </lineage>
</organism>
<feature type="transmembrane region" description="Helical" evidence="1">
    <location>
        <begin position="184"/>
        <end position="205"/>
    </location>
</feature>
<dbReference type="EMBL" id="SMBP01000008">
    <property type="protein sequence ID" value="TCU60223.1"/>
    <property type="molecule type" value="Genomic_DNA"/>
</dbReference>
<dbReference type="InterPro" id="IPR050303">
    <property type="entry name" value="GatZ_KbaZ_carbometab"/>
</dbReference>
<dbReference type="Pfam" id="PF03613">
    <property type="entry name" value="EIID-AGA"/>
    <property type="match status" value="1"/>
</dbReference>
<proteinExistence type="predicted"/>
<dbReference type="GO" id="GO:0009401">
    <property type="term" value="P:phosphoenolpyruvate-dependent sugar phosphotransferase system"/>
    <property type="evidence" value="ECO:0007669"/>
    <property type="project" value="InterPro"/>
</dbReference>
<accession>A0A4R3TE03</accession>
<comment type="caution">
    <text evidence="2">The sequence shown here is derived from an EMBL/GenBank/DDBJ whole genome shotgun (WGS) entry which is preliminary data.</text>
</comment>
<dbReference type="InterPro" id="IPR004704">
    <property type="entry name" value="PTS_IID_man"/>
</dbReference>
<keyword evidence="1" id="KW-0812">Transmembrane</keyword>
<keyword evidence="1" id="KW-1133">Transmembrane helix</keyword>
<dbReference type="PROSITE" id="PS51108">
    <property type="entry name" value="PTS_EIID"/>
    <property type="match status" value="1"/>
</dbReference>
<feature type="transmembrane region" description="Helical" evidence="1">
    <location>
        <begin position="256"/>
        <end position="275"/>
    </location>
</feature>
<dbReference type="PANTHER" id="PTHR32502">
    <property type="entry name" value="N-ACETYLGALACTOSAMINE PERMEASE II COMPONENT-RELATED"/>
    <property type="match status" value="1"/>
</dbReference>
<dbReference type="Proteomes" id="UP000295773">
    <property type="component" value="Unassembled WGS sequence"/>
</dbReference>
<reference evidence="2 3" key="1">
    <citation type="submission" date="2019-03" db="EMBL/GenBank/DDBJ databases">
        <title>Genomic Encyclopedia of Type Strains, Phase IV (KMG-IV): sequencing the most valuable type-strain genomes for metagenomic binning, comparative biology and taxonomic classification.</title>
        <authorList>
            <person name="Goeker M."/>
        </authorList>
    </citation>
    <scope>NUCLEOTIDE SEQUENCE [LARGE SCALE GENOMIC DNA]</scope>
    <source>
        <strain evidence="2 3">DSM 29481</strain>
    </source>
</reference>
<gene>
    <name evidence="2" type="ORF">EDD61_10882</name>
</gene>
<evidence type="ECO:0000313" key="3">
    <source>
        <dbReference type="Proteomes" id="UP000295773"/>
    </source>
</evidence>
<feature type="transmembrane region" description="Helical" evidence="1">
    <location>
        <begin position="143"/>
        <end position="164"/>
    </location>
</feature>
<dbReference type="GO" id="GO:0005886">
    <property type="term" value="C:plasma membrane"/>
    <property type="evidence" value="ECO:0007669"/>
    <property type="project" value="TreeGrafter"/>
</dbReference>